<reference evidence="4" key="1">
    <citation type="submission" date="2019-10" db="EMBL/GenBank/DDBJ databases">
        <title>Draft genome sequence of Panacibacter sp. KCS-6.</title>
        <authorList>
            <person name="Yim K.J."/>
        </authorList>
    </citation>
    <scope>NUCLEOTIDE SEQUENCE</scope>
    <source>
        <strain evidence="4">KCS-6</strain>
    </source>
</reference>
<accession>A0A8J8FDL1</accession>
<dbReference type="InterPro" id="IPR049492">
    <property type="entry name" value="BD-FAE-like_dom"/>
</dbReference>
<dbReference type="InterPro" id="IPR029058">
    <property type="entry name" value="AB_hydrolase_fold"/>
</dbReference>
<evidence type="ECO:0000256" key="2">
    <source>
        <dbReference type="SAM" id="SignalP"/>
    </source>
</evidence>
<proteinExistence type="predicted"/>
<dbReference type="EMBL" id="WHPF01000003">
    <property type="protein sequence ID" value="NNV54697.1"/>
    <property type="molecule type" value="Genomic_DNA"/>
</dbReference>
<dbReference type="InterPro" id="IPR050300">
    <property type="entry name" value="GDXG_lipolytic_enzyme"/>
</dbReference>
<dbReference type="SUPFAM" id="SSF53474">
    <property type="entry name" value="alpha/beta-Hydrolases"/>
    <property type="match status" value="1"/>
</dbReference>
<keyword evidence="5" id="KW-1185">Reference proteome</keyword>
<protein>
    <submittedName>
        <fullName evidence="4">Carboxylesterase family protein</fullName>
    </submittedName>
</protein>
<evidence type="ECO:0000313" key="5">
    <source>
        <dbReference type="Proteomes" id="UP000598971"/>
    </source>
</evidence>
<dbReference type="Proteomes" id="UP000598971">
    <property type="component" value="Unassembled WGS sequence"/>
</dbReference>
<dbReference type="AlphaFoldDB" id="A0A8J8FDL1"/>
<dbReference type="PANTHER" id="PTHR48081">
    <property type="entry name" value="AB HYDROLASE SUPERFAMILY PROTEIN C4A8.06C"/>
    <property type="match status" value="1"/>
</dbReference>
<keyword evidence="1" id="KW-0378">Hydrolase</keyword>
<organism evidence="4 5">
    <name type="scientific">Limnovirga soli</name>
    <dbReference type="NCBI Taxonomy" id="2656915"/>
    <lineage>
        <taxon>Bacteria</taxon>
        <taxon>Pseudomonadati</taxon>
        <taxon>Bacteroidota</taxon>
        <taxon>Chitinophagia</taxon>
        <taxon>Chitinophagales</taxon>
        <taxon>Chitinophagaceae</taxon>
        <taxon>Limnovirga</taxon>
    </lineage>
</organism>
<dbReference type="PROSITE" id="PS51257">
    <property type="entry name" value="PROKAR_LIPOPROTEIN"/>
    <property type="match status" value="1"/>
</dbReference>
<comment type="caution">
    <text evidence="4">The sequence shown here is derived from an EMBL/GenBank/DDBJ whole genome shotgun (WGS) entry which is preliminary data.</text>
</comment>
<evidence type="ECO:0000256" key="1">
    <source>
        <dbReference type="ARBA" id="ARBA00022801"/>
    </source>
</evidence>
<feature type="chain" id="PRO_5035264967" evidence="2">
    <location>
        <begin position="22"/>
        <end position="336"/>
    </location>
</feature>
<sequence>MKTKIWHLILFGFITITLAFSSCSKSPTSAIVTPTNPGSGDFLDNVIYGQNINYQGKNESLSMDIYFPTNMVAGKKYPLAITIHGGGYISGTKESAGLKCQILADSGFVAATIDYRVGWNASSQACIGDMTSLKEATYRANQDINAALRFLVSKATEYSIDTSWIFVSGGSAGACIALSCAYNTDAFEKRTHPDIVAKLGGLNNATNRLTNPFTIKGICSIAGAIEDSTLITRSSACPTIFFQGGADDVIPLDQGYYLGCTNFLYIYGTLCQYRQLATYGKSAVAHILPGSAHGNNGDSGYDNPFMISNTACFFHSIMRKAPTQYSITYGTINSCL</sequence>
<dbReference type="Gene3D" id="3.40.50.1820">
    <property type="entry name" value="alpha/beta hydrolase"/>
    <property type="match status" value="1"/>
</dbReference>
<keyword evidence="2" id="KW-0732">Signal</keyword>
<evidence type="ECO:0000259" key="3">
    <source>
        <dbReference type="Pfam" id="PF20434"/>
    </source>
</evidence>
<gene>
    <name evidence="4" type="ORF">GD597_04425</name>
</gene>
<dbReference type="Pfam" id="PF20434">
    <property type="entry name" value="BD-FAE"/>
    <property type="match status" value="1"/>
</dbReference>
<feature type="domain" description="BD-FAE-like" evidence="3">
    <location>
        <begin position="63"/>
        <end position="190"/>
    </location>
</feature>
<name>A0A8J8FDL1_9BACT</name>
<dbReference type="RefSeq" id="WP_171606625.1">
    <property type="nucleotide sequence ID" value="NZ_WHPF01000003.1"/>
</dbReference>
<dbReference type="GO" id="GO:0016787">
    <property type="term" value="F:hydrolase activity"/>
    <property type="evidence" value="ECO:0007669"/>
    <property type="project" value="UniProtKB-KW"/>
</dbReference>
<feature type="signal peptide" evidence="2">
    <location>
        <begin position="1"/>
        <end position="21"/>
    </location>
</feature>
<evidence type="ECO:0000313" key="4">
    <source>
        <dbReference type="EMBL" id="NNV54697.1"/>
    </source>
</evidence>